<gene>
    <name evidence="5" type="ORF">F8154_00480</name>
</gene>
<dbReference type="GO" id="GO:0046872">
    <property type="term" value="F:metal ion binding"/>
    <property type="evidence" value="ECO:0007669"/>
    <property type="project" value="UniProtKB-KW"/>
</dbReference>
<evidence type="ECO:0000259" key="4">
    <source>
        <dbReference type="PROSITE" id="PS51379"/>
    </source>
</evidence>
<evidence type="ECO:0000256" key="3">
    <source>
        <dbReference type="ARBA" id="ARBA00023014"/>
    </source>
</evidence>
<organism evidence="5 6">
    <name type="scientific">Alkaliphilus pronyensis</name>
    <dbReference type="NCBI Taxonomy" id="1482732"/>
    <lineage>
        <taxon>Bacteria</taxon>
        <taxon>Bacillati</taxon>
        <taxon>Bacillota</taxon>
        <taxon>Clostridia</taxon>
        <taxon>Peptostreptococcales</taxon>
        <taxon>Natronincolaceae</taxon>
        <taxon>Alkaliphilus</taxon>
    </lineage>
</organism>
<dbReference type="Pfam" id="PF04432">
    <property type="entry name" value="FrhB_FdhB_C"/>
    <property type="match status" value="1"/>
</dbReference>
<dbReference type="PANTHER" id="PTHR43193">
    <property type="match status" value="1"/>
</dbReference>
<dbReference type="GO" id="GO:0051536">
    <property type="term" value="F:iron-sulfur cluster binding"/>
    <property type="evidence" value="ECO:0007669"/>
    <property type="project" value="UniProtKB-KW"/>
</dbReference>
<dbReference type="PANTHER" id="PTHR43193:SF2">
    <property type="entry name" value="POLYFERREDOXIN PROTEIN FWDF"/>
    <property type="match status" value="1"/>
</dbReference>
<feature type="domain" description="4Fe-4S ferredoxin-type" evidence="4">
    <location>
        <begin position="35"/>
        <end position="64"/>
    </location>
</feature>
<dbReference type="InterPro" id="IPR017896">
    <property type="entry name" value="4Fe4S_Fe-S-bd"/>
</dbReference>
<dbReference type="Pfam" id="PF12838">
    <property type="entry name" value="Fer4_7"/>
    <property type="match status" value="1"/>
</dbReference>
<evidence type="ECO:0000256" key="2">
    <source>
        <dbReference type="ARBA" id="ARBA00023004"/>
    </source>
</evidence>
<evidence type="ECO:0000256" key="1">
    <source>
        <dbReference type="ARBA" id="ARBA00022723"/>
    </source>
</evidence>
<keyword evidence="6" id="KW-1185">Reference proteome</keyword>
<evidence type="ECO:0000313" key="6">
    <source>
        <dbReference type="Proteomes" id="UP000432715"/>
    </source>
</evidence>
<protein>
    <submittedName>
        <fullName evidence="5">4Fe-4S dicluster domain-containing protein</fullName>
    </submittedName>
</protein>
<dbReference type="EMBL" id="WBZC01000002">
    <property type="protein sequence ID" value="KAB3539662.1"/>
    <property type="molecule type" value="Genomic_DNA"/>
</dbReference>
<dbReference type="AlphaFoldDB" id="A0A6I0FH41"/>
<name>A0A6I0FH41_9FIRM</name>
<dbReference type="InterPro" id="IPR052977">
    <property type="entry name" value="Polyferredoxin-like_ET"/>
</dbReference>
<dbReference type="OrthoDB" id="430408at2"/>
<keyword evidence="3" id="KW-0411">Iron-sulfur</keyword>
<dbReference type="PROSITE" id="PS00198">
    <property type="entry name" value="4FE4S_FER_1"/>
    <property type="match status" value="2"/>
</dbReference>
<dbReference type="InterPro" id="IPR007525">
    <property type="entry name" value="FrhB_FdhB_C"/>
</dbReference>
<comment type="caution">
    <text evidence="5">The sequence shown here is derived from an EMBL/GenBank/DDBJ whole genome shotgun (WGS) entry which is preliminary data.</text>
</comment>
<keyword evidence="2" id="KW-0408">Iron</keyword>
<reference evidence="5 6" key="1">
    <citation type="submission" date="2019-10" db="EMBL/GenBank/DDBJ databases">
        <title>Alkaliphilus serpentinus sp. nov. and Alkaliphilus pronyensis sp. nov., two novel anaerobic alkaliphilic species isolated from the serpentinized-hosted hydrothermal field of the Prony Bay (New Caledonia).</title>
        <authorList>
            <person name="Postec A."/>
        </authorList>
    </citation>
    <scope>NUCLEOTIDE SEQUENCE [LARGE SCALE GENOMIC DNA]</scope>
    <source>
        <strain evidence="5 6">LacV</strain>
    </source>
</reference>
<sequence>MINCIEKELCTGCKSCFNICPYQAITMPTDLEGFWYPFVNEKCKKCGLCLKICPSLNRRSYNHHFNTPLVYAAWSRNEEVRCFSTSGGIFSELAHQVLNDGGWVVGAQYTCDFLVEHSMARNSTGISRLRQSKYLQSDTNTIYQQTLEALELGKKILFCGTPCQNAALDTFLRRDYQNLVKCDFICRGVISPMVYTKYLEMLEERYGQPIISVTFKNKSRGWNGFCTKIQFTDGQEYIEDRNHDLYMIGYLKYNLYLRTSCHHCLYKQLPRVSDITLGDFWGIGRTRPHLDEDKGTSVVLLNSNRGQQLFEKISKRVEFEECTLDEAIKGNVCILESTPKGPCRNVFFQEILANPFDVAFNKVVSLK</sequence>
<dbReference type="PROSITE" id="PS51379">
    <property type="entry name" value="4FE4S_FER_2"/>
    <property type="match status" value="2"/>
</dbReference>
<dbReference type="Proteomes" id="UP000432715">
    <property type="component" value="Unassembled WGS sequence"/>
</dbReference>
<accession>A0A6I0FH41</accession>
<dbReference type="InterPro" id="IPR017900">
    <property type="entry name" value="4Fe4S_Fe_S_CS"/>
</dbReference>
<feature type="domain" description="4Fe-4S ferredoxin-type" evidence="4">
    <location>
        <begin position="1"/>
        <end position="30"/>
    </location>
</feature>
<dbReference type="RefSeq" id="WP_151859622.1">
    <property type="nucleotide sequence ID" value="NZ_WBZC01000002.1"/>
</dbReference>
<dbReference type="SUPFAM" id="SSF54862">
    <property type="entry name" value="4Fe-4S ferredoxins"/>
    <property type="match status" value="1"/>
</dbReference>
<keyword evidence="1" id="KW-0479">Metal-binding</keyword>
<proteinExistence type="predicted"/>
<dbReference type="Gene3D" id="3.30.70.20">
    <property type="match status" value="1"/>
</dbReference>
<evidence type="ECO:0000313" key="5">
    <source>
        <dbReference type="EMBL" id="KAB3539662.1"/>
    </source>
</evidence>